<dbReference type="HOGENOM" id="CLU_1213995_0_0_6"/>
<dbReference type="InterPro" id="IPR012902">
    <property type="entry name" value="N_methyl_site"/>
</dbReference>
<accession>A4C8H3</accession>
<evidence type="ECO:0008006" key="4">
    <source>
        <dbReference type="Google" id="ProtNLM"/>
    </source>
</evidence>
<reference evidence="2 3" key="1">
    <citation type="submission" date="2006-02" db="EMBL/GenBank/DDBJ databases">
        <authorList>
            <person name="Moran M.A."/>
            <person name="Kjelleberg S."/>
            <person name="Egan S."/>
            <person name="Saunders N."/>
            <person name="Thomas T."/>
            <person name="Ferriera S."/>
            <person name="Johnson J."/>
            <person name="Kravitz S."/>
            <person name="Halpern A."/>
            <person name="Remington K."/>
            <person name="Beeson K."/>
            <person name="Tran B."/>
            <person name="Rogers Y.-H."/>
            <person name="Friedman R."/>
            <person name="Venter J.C."/>
        </authorList>
    </citation>
    <scope>NUCLEOTIDE SEQUENCE [LARGE SCALE GENOMIC DNA]</scope>
    <source>
        <strain evidence="2 3">D2</strain>
    </source>
</reference>
<keyword evidence="1" id="KW-0472">Membrane</keyword>
<comment type="caution">
    <text evidence="2">The sequence shown here is derived from an EMBL/GenBank/DDBJ whole genome shotgun (WGS) entry which is preliminary data.</text>
</comment>
<protein>
    <recommendedName>
        <fullName evidence="4">Prepilin-type N-terminal cleavage/methylation domain-containing protein</fullName>
    </recommendedName>
</protein>
<dbReference type="Proteomes" id="UP000006201">
    <property type="component" value="Unassembled WGS sequence"/>
</dbReference>
<proteinExistence type="predicted"/>
<keyword evidence="1" id="KW-0812">Transmembrane</keyword>
<evidence type="ECO:0000313" key="3">
    <source>
        <dbReference type="Proteomes" id="UP000006201"/>
    </source>
</evidence>
<sequence>MNKNGFTLIELLITTTILSLLLFLGSFSYQLLANRWDKQLGTFDRTLELTRNIELLENVISGIEPAVINDEKQGTVNYGFFFIGTESRLLSITEKGLFSKKYPEIFLLSLESAENETFNLVYQSVSTENVLLLSAQQEIVFDHRYLLLGNIKSFKLSYLGWDNIIAKSESSQTGVLSTWRDDFSGLDSQALPNEIEVFIDSERFSFSFSSDIEKNSLRYLTPYLEGSQ</sequence>
<evidence type="ECO:0000256" key="1">
    <source>
        <dbReference type="SAM" id="Phobius"/>
    </source>
</evidence>
<dbReference type="eggNOG" id="ENOG5031GSK">
    <property type="taxonomic scope" value="Bacteria"/>
</dbReference>
<name>A4C8H3_9GAMM</name>
<gene>
    <name evidence="2" type="ORF">PTD2_07589</name>
</gene>
<dbReference type="AlphaFoldDB" id="A4C8H3"/>
<keyword evidence="1" id="KW-1133">Transmembrane helix</keyword>
<dbReference type="Pfam" id="PF07963">
    <property type="entry name" value="N_methyl"/>
    <property type="match status" value="1"/>
</dbReference>
<keyword evidence="3" id="KW-1185">Reference proteome</keyword>
<organism evidence="2 3">
    <name type="scientific">Pseudoalteromonas tunicata D2</name>
    <dbReference type="NCBI Taxonomy" id="87626"/>
    <lineage>
        <taxon>Bacteria</taxon>
        <taxon>Pseudomonadati</taxon>
        <taxon>Pseudomonadota</taxon>
        <taxon>Gammaproteobacteria</taxon>
        <taxon>Alteromonadales</taxon>
        <taxon>Pseudoalteromonadaceae</taxon>
        <taxon>Pseudoalteromonas</taxon>
    </lineage>
</organism>
<dbReference type="EMBL" id="AAOH01000003">
    <property type="protein sequence ID" value="EAR28888.1"/>
    <property type="molecule type" value="Genomic_DNA"/>
</dbReference>
<feature type="transmembrane region" description="Helical" evidence="1">
    <location>
        <begin position="6"/>
        <end position="29"/>
    </location>
</feature>
<evidence type="ECO:0000313" key="2">
    <source>
        <dbReference type="EMBL" id="EAR28888.1"/>
    </source>
</evidence>
<dbReference type="NCBIfam" id="TIGR02532">
    <property type="entry name" value="IV_pilin_GFxxxE"/>
    <property type="match status" value="1"/>
</dbReference>
<dbReference type="STRING" id="87626.PTD2_07589"/>